<dbReference type="EMBL" id="CP012257">
    <property type="protein sequence ID" value="ALB54915.1"/>
    <property type="molecule type" value="Genomic_DNA"/>
</dbReference>
<name>A0AAC8VQ70_9ENTR</name>
<organism evidence="1 2">
    <name type="scientific">Cronobacter universalis NCTC 9529</name>
    <dbReference type="NCBI Taxonomy" id="1074000"/>
    <lineage>
        <taxon>Bacteria</taxon>
        <taxon>Pseudomonadati</taxon>
        <taxon>Pseudomonadota</taxon>
        <taxon>Gammaproteobacteria</taxon>
        <taxon>Enterobacterales</taxon>
        <taxon>Enterobacteriaceae</taxon>
        <taxon>Cronobacter</taxon>
    </lineage>
</organism>
<dbReference type="KEGG" id="cui:AFK65_09660"/>
<gene>
    <name evidence="1" type="ORF">AFK65_09660</name>
</gene>
<dbReference type="AlphaFoldDB" id="A0AAC8VQ70"/>
<reference evidence="1 2" key="3">
    <citation type="journal article" date="2016" name="Genome Announc.">
        <title>Fully Closed Genome Sequences of Five Type Strains of the Genus Cronobacter and One Cronobacter sakazakii Strain.</title>
        <authorList>
            <person name="Moine D."/>
            <person name="Kassam M."/>
            <person name="Baert L."/>
            <person name="Tang Y."/>
            <person name="Barretto C."/>
            <person name="Ngom Bru C."/>
            <person name="Klijn A."/>
            <person name="Descombes P."/>
        </authorList>
    </citation>
    <scope>NUCLEOTIDE SEQUENCE [LARGE SCALE GENOMIC DNA]</scope>
    <source>
        <strain evidence="1 2">NCTC 9529</strain>
    </source>
</reference>
<evidence type="ECO:0000313" key="1">
    <source>
        <dbReference type="EMBL" id="ALB54915.1"/>
    </source>
</evidence>
<evidence type="ECO:0000313" key="2">
    <source>
        <dbReference type="Proteomes" id="UP000061974"/>
    </source>
</evidence>
<reference evidence="2" key="1">
    <citation type="submission" date="2015-07" db="EMBL/GenBank/DDBJ databases">
        <authorList>
            <person name="Moine D."/>
            <person name="Kassam M."/>
        </authorList>
    </citation>
    <scope>NUCLEOTIDE SEQUENCE [LARGE SCALE GENOMIC DNA]</scope>
    <source>
        <strain evidence="2">NCTC 9529</strain>
    </source>
</reference>
<protein>
    <submittedName>
        <fullName evidence="1">Uncharacterized protein</fullName>
    </submittedName>
</protein>
<reference evidence="2" key="2">
    <citation type="submission" date="2015-09" db="EMBL/GenBank/DDBJ databases">
        <title>Cronobacter genome sequencing and assembly.</title>
        <authorList>
            <person name="Descombes P."/>
            <person name="Baert L."/>
            <person name="Ngom-Bru C."/>
            <person name="Barretto C."/>
        </authorList>
    </citation>
    <scope>NUCLEOTIDE SEQUENCE [LARGE SCALE GENOMIC DNA]</scope>
    <source>
        <strain evidence="2">NCTC 9529</strain>
    </source>
</reference>
<sequence length="96" mass="10290">MSGLQCWDGSGKLIVDLGDYMVRYIGRTVVNAPAGISQMNVPYAGLTASGSFAAIVKLTGVVRIWSTSCYDGGFTLYFVPGTSYADTITVDLYNFL</sequence>
<accession>A0AAC8VQ70</accession>
<proteinExistence type="predicted"/>
<dbReference type="Proteomes" id="UP000061974">
    <property type="component" value="Chromosome"/>
</dbReference>